<evidence type="ECO:0000259" key="3">
    <source>
        <dbReference type="PROSITE" id="PS51658"/>
    </source>
</evidence>
<dbReference type="AlphaFoldDB" id="A0A1J0VH80"/>
<dbReference type="SUPFAM" id="SSF103256">
    <property type="entry name" value="Hypothetical protein TM0160"/>
    <property type="match status" value="1"/>
</dbReference>
<proteinExistence type="predicted"/>
<dbReference type="InterPro" id="IPR003729">
    <property type="entry name" value="Bi_nuclease_dom"/>
</dbReference>
<organism evidence="4 5">
    <name type="scientific">Halomonas aestuarii</name>
    <dbReference type="NCBI Taxonomy" id="1897729"/>
    <lineage>
        <taxon>Bacteria</taxon>
        <taxon>Pseudomonadati</taxon>
        <taxon>Pseudomonadota</taxon>
        <taxon>Gammaproteobacteria</taxon>
        <taxon>Oceanospirillales</taxon>
        <taxon>Halomonadaceae</taxon>
        <taxon>Halomonas</taxon>
    </lineage>
</organism>
<feature type="compositionally biased region" description="Acidic residues" evidence="1">
    <location>
        <begin position="178"/>
        <end position="192"/>
    </location>
</feature>
<feature type="chain" id="PRO_5013040338" description="BFN domain-containing protein" evidence="2">
    <location>
        <begin position="31"/>
        <end position="231"/>
    </location>
</feature>
<dbReference type="PROSITE" id="PS51257">
    <property type="entry name" value="PROKAR_LIPOPROTEIN"/>
    <property type="match status" value="1"/>
</dbReference>
<dbReference type="RefSeq" id="WP_071944477.1">
    <property type="nucleotide sequence ID" value="NZ_CP018139.1"/>
</dbReference>
<dbReference type="OrthoDB" id="9788698at2"/>
<dbReference type="Proteomes" id="UP000181985">
    <property type="component" value="Chromosome"/>
</dbReference>
<feature type="region of interest" description="Disordered" evidence="1">
    <location>
        <begin position="171"/>
        <end position="231"/>
    </location>
</feature>
<dbReference type="Gene3D" id="3.10.690.10">
    <property type="entry name" value="Bifunctional nuclease domain"/>
    <property type="match status" value="1"/>
</dbReference>
<gene>
    <name evidence="4" type="ORF">BOX17_10810</name>
</gene>
<name>A0A1J0VH80_9GAMM</name>
<accession>A0A1J0VH80</accession>
<dbReference type="PROSITE" id="PS51658">
    <property type="entry name" value="BFN"/>
    <property type="match status" value="1"/>
</dbReference>
<feature type="domain" description="BFN" evidence="3">
    <location>
        <begin position="42"/>
        <end position="175"/>
    </location>
</feature>
<dbReference type="Pfam" id="PF02577">
    <property type="entry name" value="BFN_dom"/>
    <property type="match status" value="1"/>
</dbReference>
<evidence type="ECO:0000256" key="1">
    <source>
        <dbReference type="SAM" id="MobiDB-lite"/>
    </source>
</evidence>
<reference evidence="5" key="1">
    <citation type="submission" date="2016-11" db="EMBL/GenBank/DDBJ databases">
        <title>Halolamina sediminis sp. nov., an extremely halophilic archaeon isolated from solar salt.</title>
        <authorList>
            <person name="Koh H.-W."/>
            <person name="Rani S."/>
            <person name="Park S.-J."/>
        </authorList>
    </citation>
    <scope>NUCLEOTIDE SEQUENCE [LARGE SCALE GENOMIC DNA]</scope>
    <source>
        <strain evidence="5">Hb3</strain>
    </source>
</reference>
<evidence type="ECO:0000313" key="4">
    <source>
        <dbReference type="EMBL" id="APE31395.1"/>
    </source>
</evidence>
<feature type="signal peptide" evidence="2">
    <location>
        <begin position="1"/>
        <end position="30"/>
    </location>
</feature>
<dbReference type="InterPro" id="IPR036104">
    <property type="entry name" value="BFN_sf"/>
</dbReference>
<dbReference type="GO" id="GO:0004518">
    <property type="term" value="F:nuclease activity"/>
    <property type="evidence" value="ECO:0007669"/>
    <property type="project" value="InterPro"/>
</dbReference>
<keyword evidence="2" id="KW-0732">Signal</keyword>
<dbReference type="EMBL" id="CP018139">
    <property type="protein sequence ID" value="APE31395.1"/>
    <property type="molecule type" value="Genomic_DNA"/>
</dbReference>
<evidence type="ECO:0000313" key="5">
    <source>
        <dbReference type="Proteomes" id="UP000181985"/>
    </source>
</evidence>
<protein>
    <recommendedName>
        <fullName evidence="3">BFN domain-containing protein</fullName>
    </recommendedName>
</protein>
<dbReference type="KEGG" id="hsi:BOX17_10810"/>
<evidence type="ECO:0000256" key="2">
    <source>
        <dbReference type="SAM" id="SignalP"/>
    </source>
</evidence>
<keyword evidence="5" id="KW-1185">Reference proteome</keyword>
<sequence>MQPRPVRWLLACLLAGLMAGACLLAGYAAAASRPLGAEVAEMVEMEVTSVGIALPMGRPVVVLREPDTQRVLPVFLTPLQVAALLRSWRGDRPSRPDMPELFGELVAAAGGRLTRVYLDDVEGGIFLGMLELRLPGQRSPVRLDSRAGDAITLALRAGAAILVAPQVMAFAHPGAPGDPDEDEDEDEDEDADAQGPWVTVPDLPLMSVTASRREAPGLPAAGMDRAGPGIP</sequence>